<dbReference type="PANTHER" id="PTHR10799">
    <property type="entry name" value="SNF2/RAD54 HELICASE FAMILY"/>
    <property type="match status" value="1"/>
</dbReference>
<feature type="domain" description="Helicase ATP-binding" evidence="5">
    <location>
        <begin position="490"/>
        <end position="658"/>
    </location>
</feature>
<accession>A0A507CGP7</accession>
<dbReference type="InterPro" id="IPR014001">
    <property type="entry name" value="Helicase_ATP-bd"/>
</dbReference>
<evidence type="ECO:0000313" key="9">
    <source>
        <dbReference type="Proteomes" id="UP000317494"/>
    </source>
</evidence>
<dbReference type="CDD" id="cd18793">
    <property type="entry name" value="SF2_C_SNF"/>
    <property type="match status" value="1"/>
</dbReference>
<evidence type="ECO:0000256" key="3">
    <source>
        <dbReference type="ARBA" id="ARBA00022840"/>
    </source>
</evidence>
<dbReference type="Pfam" id="PF00176">
    <property type="entry name" value="SNF2-rel_dom"/>
    <property type="match status" value="1"/>
</dbReference>
<feature type="compositionally biased region" description="Basic residues" evidence="4">
    <location>
        <begin position="273"/>
        <end position="290"/>
    </location>
</feature>
<evidence type="ECO:0000259" key="6">
    <source>
        <dbReference type="PROSITE" id="PS51194"/>
    </source>
</evidence>
<dbReference type="InterPro" id="IPR027417">
    <property type="entry name" value="P-loop_NTPase"/>
</dbReference>
<dbReference type="OrthoDB" id="448448at2759"/>
<comment type="caution">
    <text evidence="7">The sequence shown here is derived from an EMBL/GenBank/DDBJ whole genome shotgun (WGS) entry which is preliminary data.</text>
</comment>
<evidence type="ECO:0000313" key="10">
    <source>
        <dbReference type="Proteomes" id="UP000320475"/>
    </source>
</evidence>
<feature type="region of interest" description="Disordered" evidence="4">
    <location>
        <begin position="755"/>
        <end position="775"/>
    </location>
</feature>
<dbReference type="SUPFAM" id="SSF52540">
    <property type="entry name" value="P-loop containing nucleoside triphosphate hydrolases"/>
    <property type="match status" value="2"/>
</dbReference>
<dbReference type="Gene3D" id="3.40.50.300">
    <property type="entry name" value="P-loop containing nucleotide triphosphate hydrolases"/>
    <property type="match status" value="1"/>
</dbReference>
<dbReference type="GO" id="GO:0016787">
    <property type="term" value="F:hydrolase activity"/>
    <property type="evidence" value="ECO:0007669"/>
    <property type="project" value="UniProtKB-KW"/>
</dbReference>
<dbReference type="InterPro" id="IPR038718">
    <property type="entry name" value="SNF2-like_sf"/>
</dbReference>
<dbReference type="InterPro" id="IPR000330">
    <property type="entry name" value="SNF2_N"/>
</dbReference>
<dbReference type="AlphaFoldDB" id="A0A507CGP7"/>
<dbReference type="VEuPathDB" id="FungiDB:SeMB42_g01096"/>
<dbReference type="SMART" id="SM00490">
    <property type="entry name" value="HELICc"/>
    <property type="match status" value="1"/>
</dbReference>
<dbReference type="Pfam" id="PF00271">
    <property type="entry name" value="Helicase_C"/>
    <property type="match status" value="1"/>
</dbReference>
<evidence type="ECO:0000256" key="4">
    <source>
        <dbReference type="SAM" id="MobiDB-lite"/>
    </source>
</evidence>
<dbReference type="EMBL" id="QEAN01000025">
    <property type="protein sequence ID" value="TPX52954.1"/>
    <property type="molecule type" value="Genomic_DNA"/>
</dbReference>
<feature type="region of interest" description="Disordered" evidence="4">
    <location>
        <begin position="1"/>
        <end position="62"/>
    </location>
</feature>
<evidence type="ECO:0000256" key="1">
    <source>
        <dbReference type="ARBA" id="ARBA00022741"/>
    </source>
</evidence>
<dbReference type="GO" id="GO:0005524">
    <property type="term" value="F:ATP binding"/>
    <property type="evidence" value="ECO:0007669"/>
    <property type="project" value="InterPro"/>
</dbReference>
<dbReference type="Gene3D" id="3.40.50.10810">
    <property type="entry name" value="Tandem AAA-ATPase domain"/>
    <property type="match status" value="1"/>
</dbReference>
<dbReference type="STRING" id="286115.A0A507CGP7"/>
<feature type="compositionally biased region" description="Polar residues" evidence="4">
    <location>
        <begin position="39"/>
        <end position="57"/>
    </location>
</feature>
<protein>
    <submittedName>
        <fullName evidence="7">Uncharacterized protein</fullName>
    </submittedName>
</protein>
<evidence type="ECO:0000313" key="8">
    <source>
        <dbReference type="EMBL" id="TPX52954.1"/>
    </source>
</evidence>
<feature type="domain" description="Helicase C-terminal" evidence="6">
    <location>
        <begin position="864"/>
        <end position="1018"/>
    </location>
</feature>
<evidence type="ECO:0000256" key="2">
    <source>
        <dbReference type="ARBA" id="ARBA00022801"/>
    </source>
</evidence>
<reference evidence="9 10" key="1">
    <citation type="journal article" date="2019" name="Sci. Rep.">
        <title>Comparative genomics of chytrid fungi reveal insights into the obligate biotrophic and pathogenic lifestyle of Synchytrium endobioticum.</title>
        <authorList>
            <person name="van de Vossenberg B.T.L.H."/>
            <person name="Warris S."/>
            <person name="Nguyen H.D.T."/>
            <person name="van Gent-Pelzer M.P.E."/>
            <person name="Joly D.L."/>
            <person name="van de Geest H.C."/>
            <person name="Bonants P.J.M."/>
            <person name="Smith D.S."/>
            <person name="Levesque C.A."/>
            <person name="van der Lee T.A.J."/>
        </authorList>
    </citation>
    <scope>NUCLEOTIDE SEQUENCE [LARGE SCALE GENOMIC DNA]</scope>
    <source>
        <strain evidence="7 10">LEV6574</strain>
        <strain evidence="8 9">MB42</strain>
    </source>
</reference>
<feature type="region of interest" description="Disordered" evidence="4">
    <location>
        <begin position="77"/>
        <end position="123"/>
    </location>
</feature>
<organism evidence="7 10">
    <name type="scientific">Synchytrium endobioticum</name>
    <dbReference type="NCBI Taxonomy" id="286115"/>
    <lineage>
        <taxon>Eukaryota</taxon>
        <taxon>Fungi</taxon>
        <taxon>Fungi incertae sedis</taxon>
        <taxon>Chytridiomycota</taxon>
        <taxon>Chytridiomycota incertae sedis</taxon>
        <taxon>Chytridiomycetes</taxon>
        <taxon>Synchytriales</taxon>
        <taxon>Synchytriaceae</taxon>
        <taxon>Synchytrium</taxon>
    </lineage>
</organism>
<dbReference type="PROSITE" id="PS51194">
    <property type="entry name" value="HELICASE_CTER"/>
    <property type="match status" value="1"/>
</dbReference>
<keyword evidence="2" id="KW-0378">Hydrolase</keyword>
<dbReference type="PROSITE" id="PS51192">
    <property type="entry name" value="HELICASE_ATP_BIND_1"/>
    <property type="match status" value="1"/>
</dbReference>
<dbReference type="InterPro" id="IPR001650">
    <property type="entry name" value="Helicase_C-like"/>
</dbReference>
<dbReference type="EMBL" id="QEAM01000397">
    <property type="protein sequence ID" value="TPX40327.1"/>
    <property type="molecule type" value="Genomic_DNA"/>
</dbReference>
<proteinExistence type="predicted"/>
<keyword evidence="1" id="KW-0547">Nucleotide-binding</keyword>
<name>A0A507CGP7_9FUNG</name>
<sequence>MLAPSATAGALPHSSNGPHSPHPMPANARSFLPPPPHVGSTSPFTTQPNKTPQSAHSNRQKVPHHLPVNMNSYARHHFQGQPRQPPTKSTIHTGPTGTPKLPKLKRTKPPKPNNILDDDLDDDPELAFDESRWLVKGVPDTKSATNQNTLRHDTQKLSASRTVNLANNYNNHSNILAAPTDEPSDTDHVVHYHQPTNRAATAASTTHESCIPSDFDLPTAHDEHLAALSAMFPQRPLDELQFALEAARGDLSNVMLTTDHNADESTDPDPSHAQKRSKKSRHVPRKKRRILVSSPHHSGSEEILGLVQTPIQNFLPSDDLTDLDSDKDAAQEHHLAPSLLQLARQQKALTFFTTASPYDIMEYTNCTEDQAHTVIRKRPYPSHDALETALATDKKTRKLLEKYYQTLESFESIDQFVDDCDRTGREFAQALDSLTCLTDNASRARAKTDDDQDTGIALLGDMLLSLPSPSLLNPNMTLKGYQLVGVHWLYLLHQKGFGGILADEMGLGKTAQVIAWLALLKEKHELGLSLIVVPSSVMDNWLREFETWCPSLFVFPYSGSQKERSHRQGEFRSDKDAYDVILTTYNLVTSTKEDRSFFKKLTLDSLILDEGHMVKNMTSSRYSHLMKIKPRQRLLLTGTPLQNNLIELLSLMTFIMPNLIGEHIETLQYVLKSTSSGSATAERLRVAKRIMKPFVLRRKKDQVLAELPLKTCQITYCEPSPSQKVLYAEVEARSKKDLVVDVPFVLDLVDAHDNGKTKNQKAKKSTKKDANAGKKRTSNVLMELRKAAIHPLLFRRRFTDAMLKELATVLKRTPEYCDSNYDYLVEDLSVMTDYEIHKLCLGHEALRTRALTEESWFDAGKVQKLKELLPDMRARGDRVLIFSQFVIVLNILEDVLQSLDMTYTRLDGSTDVADRQDIIDSFNGSDDTFVFLLSTKAGGTGLNLTAANVVIFMDMDFNPHNDAQAECRAHRVGQTRQVTVYKLVTPNTIEEPMLTLCQRKLILDQNFQQDDAQGSDPSSSLDSDSGALVELLKTQWR</sequence>
<dbReference type="SMART" id="SM00487">
    <property type="entry name" value="DEXDc"/>
    <property type="match status" value="1"/>
</dbReference>
<gene>
    <name evidence="7" type="ORF">SeLEV6574_g06675</name>
    <name evidence="8" type="ORF">SeMB42_g01096</name>
</gene>
<feature type="region of interest" description="Disordered" evidence="4">
    <location>
        <begin position="259"/>
        <end position="301"/>
    </location>
</feature>
<keyword evidence="3" id="KW-0067">ATP-binding</keyword>
<dbReference type="Proteomes" id="UP000320475">
    <property type="component" value="Unassembled WGS sequence"/>
</dbReference>
<dbReference type="InterPro" id="IPR049730">
    <property type="entry name" value="SNF2/RAD54-like_C"/>
</dbReference>
<evidence type="ECO:0000259" key="5">
    <source>
        <dbReference type="PROSITE" id="PS51192"/>
    </source>
</evidence>
<keyword evidence="9" id="KW-1185">Reference proteome</keyword>
<dbReference type="Proteomes" id="UP000317494">
    <property type="component" value="Unassembled WGS sequence"/>
</dbReference>
<evidence type="ECO:0000313" key="7">
    <source>
        <dbReference type="EMBL" id="TPX40327.1"/>
    </source>
</evidence>
<dbReference type="CDD" id="cd14279">
    <property type="entry name" value="CUE"/>
    <property type="match status" value="1"/>
</dbReference>